<dbReference type="InterPro" id="IPR003661">
    <property type="entry name" value="HisK_dim/P_dom"/>
</dbReference>
<dbReference type="SUPFAM" id="SSF55874">
    <property type="entry name" value="ATPase domain of HSP90 chaperone/DNA topoisomerase II/histidine kinase"/>
    <property type="match status" value="1"/>
</dbReference>
<dbReference type="InterPro" id="IPR004358">
    <property type="entry name" value="Sig_transdc_His_kin-like_C"/>
</dbReference>
<dbReference type="InterPro" id="IPR050736">
    <property type="entry name" value="Sensor_HK_Regulatory"/>
</dbReference>
<dbReference type="CDD" id="cd00082">
    <property type="entry name" value="HisKA"/>
    <property type="match status" value="1"/>
</dbReference>
<comment type="caution">
    <text evidence="8">The sequence shown here is derived from an EMBL/GenBank/DDBJ whole genome shotgun (WGS) entry which is preliminary data.</text>
</comment>
<dbReference type="PROSITE" id="PS50109">
    <property type="entry name" value="HIS_KIN"/>
    <property type="match status" value="1"/>
</dbReference>
<dbReference type="RefSeq" id="WP_317974145.1">
    <property type="nucleotide sequence ID" value="NZ_BTFW01000001.1"/>
</dbReference>
<accession>A0ABQ6P518</accession>
<dbReference type="PANTHER" id="PTHR43711:SF1">
    <property type="entry name" value="HISTIDINE KINASE 1"/>
    <property type="match status" value="1"/>
</dbReference>
<dbReference type="InterPro" id="IPR036097">
    <property type="entry name" value="HisK_dim/P_sf"/>
</dbReference>
<keyword evidence="4" id="KW-0808">Transferase</keyword>
<keyword evidence="5" id="KW-0418">Kinase</keyword>
<dbReference type="SUPFAM" id="SSF47384">
    <property type="entry name" value="Homodimeric domain of signal transducing histidine kinase"/>
    <property type="match status" value="1"/>
</dbReference>
<dbReference type="EMBL" id="BTFW01000001">
    <property type="protein sequence ID" value="GMM60343.1"/>
    <property type="molecule type" value="Genomic_DNA"/>
</dbReference>
<dbReference type="Gene3D" id="1.10.287.130">
    <property type="match status" value="1"/>
</dbReference>
<evidence type="ECO:0000256" key="4">
    <source>
        <dbReference type="ARBA" id="ARBA00022679"/>
    </source>
</evidence>
<reference evidence="8 9" key="1">
    <citation type="submission" date="2023-06" db="EMBL/GenBank/DDBJ databases">
        <title>Draft genome sequence of Novosphingobium sp. strain IK01.</title>
        <authorList>
            <person name="Hatamoto M."/>
            <person name="Ikarashi T."/>
            <person name="Yamaguchi T."/>
        </authorList>
    </citation>
    <scope>NUCLEOTIDE SEQUENCE [LARGE SCALE GENOMIC DNA]</scope>
    <source>
        <strain evidence="8 9">IK01</strain>
    </source>
</reference>
<dbReference type="InterPro" id="IPR036890">
    <property type="entry name" value="HATPase_C_sf"/>
</dbReference>
<evidence type="ECO:0000259" key="7">
    <source>
        <dbReference type="PROSITE" id="PS50109"/>
    </source>
</evidence>
<comment type="catalytic activity">
    <reaction evidence="1">
        <text>ATP + protein L-histidine = ADP + protein N-phospho-L-histidine.</text>
        <dbReference type="EC" id="2.7.13.3"/>
    </reaction>
</comment>
<gene>
    <name evidence="8" type="ORF">NUTIK01_11200</name>
</gene>
<evidence type="ECO:0000256" key="3">
    <source>
        <dbReference type="ARBA" id="ARBA00022553"/>
    </source>
</evidence>
<evidence type="ECO:0000256" key="5">
    <source>
        <dbReference type="ARBA" id="ARBA00022777"/>
    </source>
</evidence>
<feature type="domain" description="Histidine kinase" evidence="7">
    <location>
        <begin position="256"/>
        <end position="472"/>
    </location>
</feature>
<keyword evidence="9" id="KW-1185">Reference proteome</keyword>
<name>A0ABQ6P518_9SPHN</name>
<organism evidence="8 9">
    <name type="scientific">Novosphingobium pituita</name>
    <dbReference type="NCBI Taxonomy" id="3056842"/>
    <lineage>
        <taxon>Bacteria</taxon>
        <taxon>Pseudomonadati</taxon>
        <taxon>Pseudomonadota</taxon>
        <taxon>Alphaproteobacteria</taxon>
        <taxon>Sphingomonadales</taxon>
        <taxon>Sphingomonadaceae</taxon>
        <taxon>Novosphingobium</taxon>
    </lineage>
</organism>
<dbReference type="PRINTS" id="PR00344">
    <property type="entry name" value="BCTRLSENSOR"/>
</dbReference>
<dbReference type="EC" id="2.7.13.3" evidence="2"/>
<dbReference type="Gene3D" id="3.30.565.10">
    <property type="entry name" value="Histidine kinase-like ATPase, C-terminal domain"/>
    <property type="match status" value="1"/>
</dbReference>
<proteinExistence type="predicted"/>
<dbReference type="Pfam" id="PF02518">
    <property type="entry name" value="HATPase_c"/>
    <property type="match status" value="1"/>
</dbReference>
<dbReference type="SMART" id="SM00387">
    <property type="entry name" value="HATPase_c"/>
    <property type="match status" value="1"/>
</dbReference>
<dbReference type="InterPro" id="IPR003594">
    <property type="entry name" value="HATPase_dom"/>
</dbReference>
<evidence type="ECO:0000256" key="1">
    <source>
        <dbReference type="ARBA" id="ARBA00000085"/>
    </source>
</evidence>
<evidence type="ECO:0000256" key="2">
    <source>
        <dbReference type="ARBA" id="ARBA00012438"/>
    </source>
</evidence>
<evidence type="ECO:0000313" key="8">
    <source>
        <dbReference type="EMBL" id="GMM60343.1"/>
    </source>
</evidence>
<dbReference type="PANTHER" id="PTHR43711">
    <property type="entry name" value="TWO-COMPONENT HISTIDINE KINASE"/>
    <property type="match status" value="1"/>
</dbReference>
<evidence type="ECO:0000256" key="6">
    <source>
        <dbReference type="ARBA" id="ARBA00023012"/>
    </source>
</evidence>
<keyword evidence="3" id="KW-0597">Phosphoprotein</keyword>
<sequence length="481" mass="50280">MTPGDQVRAPIRGLCDGADRLVTADEALARLHGGAGGSVAGTLALPALLALVRQARLSGLAQTREVTVLDGDQPIVFQARAVPQGEGVALALHDGRRGAAPDHDLPPADPAGLWHHLAQGHVLLDPGQRVIAVDCRASDLADVEAGLASALGHHWALALGLPEGARLAGLHWRLLDDIVVDLAGSPRRWRLRLLPRVGGGFDLLLLPEAILGLARFGAHDGGQTGAEAADLPASVPEPEPEPAPDLPPWAGFLGRDLAPALRQPISRIIANAETIRSRLAGPLAEAYGAYAADIAEAGRHLLGLVDDLADLDAVEAPGFAPAPDHIDLADCARRAAGILSMRARERGIELILPEADCQVPAIGEFRRVLQVLLNLLSNAIRYTPEKTIVRLDCGLDGGAAWIAVEDSGQGLTGPEAARVFEKFERLGRKGDGGSGLGLYISRRLARAMAGDLTVTSTPGEGARFCLRLPADIPAAGIVNAR</sequence>
<keyword evidence="6" id="KW-0902">Two-component regulatory system</keyword>
<protein>
    <recommendedName>
        <fullName evidence="2">histidine kinase</fullName>
        <ecNumber evidence="2">2.7.13.3</ecNumber>
    </recommendedName>
</protein>
<dbReference type="InterPro" id="IPR005467">
    <property type="entry name" value="His_kinase_dom"/>
</dbReference>
<dbReference type="Proteomes" id="UP001187221">
    <property type="component" value="Unassembled WGS sequence"/>
</dbReference>
<evidence type="ECO:0000313" key="9">
    <source>
        <dbReference type="Proteomes" id="UP001187221"/>
    </source>
</evidence>